<evidence type="ECO:0000313" key="4">
    <source>
        <dbReference type="Proteomes" id="UP000272010"/>
    </source>
</evidence>
<dbReference type="AlphaFoldDB" id="A0A386ULK0"/>
<dbReference type="EMBL" id="CP031078">
    <property type="protein sequence ID" value="AYF01584.1"/>
    <property type="molecule type" value="Genomic_DNA"/>
</dbReference>
<evidence type="ECO:0000259" key="2">
    <source>
        <dbReference type="SMART" id="SM00903"/>
    </source>
</evidence>
<dbReference type="GO" id="GO:0042602">
    <property type="term" value="F:riboflavin reductase (NADPH) activity"/>
    <property type="evidence" value="ECO:0007669"/>
    <property type="project" value="TreeGrafter"/>
</dbReference>
<proteinExistence type="predicted"/>
<dbReference type="Gene3D" id="2.30.110.10">
    <property type="entry name" value="Electron Transport, Fmn-binding Protein, Chain A"/>
    <property type="match status" value="1"/>
</dbReference>
<dbReference type="PANTHER" id="PTHR30466">
    <property type="entry name" value="FLAVIN REDUCTASE"/>
    <property type="match status" value="1"/>
</dbReference>
<dbReference type="RefSeq" id="WP_120441998.1">
    <property type="nucleotide sequence ID" value="NZ_CP031078.1"/>
</dbReference>
<evidence type="ECO:0000256" key="1">
    <source>
        <dbReference type="ARBA" id="ARBA00023002"/>
    </source>
</evidence>
<dbReference type="GO" id="GO:0010181">
    <property type="term" value="F:FMN binding"/>
    <property type="evidence" value="ECO:0007669"/>
    <property type="project" value="InterPro"/>
</dbReference>
<dbReference type="InterPro" id="IPR050268">
    <property type="entry name" value="NADH-dep_flavin_reductase"/>
</dbReference>
<gene>
    <name evidence="3" type="ORF">PY32053_01969</name>
</gene>
<dbReference type="PANTHER" id="PTHR30466:SF1">
    <property type="entry name" value="FMN REDUCTASE (NADH) RUTF"/>
    <property type="match status" value="1"/>
</dbReference>
<dbReference type="InterPro" id="IPR012349">
    <property type="entry name" value="Split_barrel_FMN-bd"/>
</dbReference>
<accession>A0A386ULK0</accession>
<sequence>MTDPDALAQNMRIALRRLAQTVAVISTRHENRRIAMAATAVNSLSLDPPAMMVAVNRTASIYPALSAGGRFCINILAEGQGAVARACGGALKGEDRFGVGTWQDRDGVPVLEGAQACLLCRQDGFMDYGSHGLFIGRVLAVEMSDEIAPLVYADGRFSGLHFSECRSESRA</sequence>
<dbReference type="Proteomes" id="UP000272010">
    <property type="component" value="Chromosome"/>
</dbReference>
<reference evidence="4" key="1">
    <citation type="submission" date="2018-07" db="EMBL/GenBank/DDBJ databases">
        <title>Genome Structure of the Opportunistic Pathogen Paracoccus yeei (Alphaproteobacteria) and Identification of Putative Virulence Factors.</title>
        <authorList>
            <person name="Lasek R."/>
            <person name="Szuplewska M."/>
            <person name="Mitura M."/>
            <person name="Decewicz P."/>
            <person name="Chmielowska C."/>
            <person name="Pawlot A."/>
            <person name="Sentkowska D."/>
            <person name="Czarnecki J."/>
            <person name="Bartosik D."/>
        </authorList>
    </citation>
    <scope>NUCLEOTIDE SEQUENCE [LARGE SCALE GENOMIC DNA]</scope>
    <source>
        <strain evidence="4">CCUG 32053</strain>
    </source>
</reference>
<organism evidence="3 4">
    <name type="scientific">Paracoccus yeei</name>
    <dbReference type="NCBI Taxonomy" id="147645"/>
    <lineage>
        <taxon>Bacteria</taxon>
        <taxon>Pseudomonadati</taxon>
        <taxon>Pseudomonadota</taxon>
        <taxon>Alphaproteobacteria</taxon>
        <taxon>Rhodobacterales</taxon>
        <taxon>Paracoccaceae</taxon>
        <taxon>Paracoccus</taxon>
    </lineage>
</organism>
<dbReference type="SUPFAM" id="SSF50475">
    <property type="entry name" value="FMN-binding split barrel"/>
    <property type="match status" value="1"/>
</dbReference>
<dbReference type="SMART" id="SM00903">
    <property type="entry name" value="Flavin_Reduct"/>
    <property type="match status" value="1"/>
</dbReference>
<dbReference type="Pfam" id="PF01613">
    <property type="entry name" value="Flavin_Reduct"/>
    <property type="match status" value="1"/>
</dbReference>
<feature type="domain" description="Flavin reductase like" evidence="2">
    <location>
        <begin position="15"/>
        <end position="159"/>
    </location>
</feature>
<evidence type="ECO:0000313" key="3">
    <source>
        <dbReference type="EMBL" id="AYF01584.1"/>
    </source>
</evidence>
<name>A0A386ULK0_9RHOB</name>
<keyword evidence="1" id="KW-0560">Oxidoreductase</keyword>
<protein>
    <submittedName>
        <fullName evidence="3">Flavin reductase</fullName>
    </submittedName>
</protein>
<dbReference type="InterPro" id="IPR002563">
    <property type="entry name" value="Flavin_Rdtase-like_dom"/>
</dbReference>